<evidence type="ECO:0000313" key="11">
    <source>
        <dbReference type="Proteomes" id="UP000193804"/>
    </source>
</evidence>
<evidence type="ECO:0000256" key="3">
    <source>
        <dbReference type="ARBA" id="ARBA00022452"/>
    </source>
</evidence>
<dbReference type="RefSeq" id="WP_085518792.1">
    <property type="nucleotide sequence ID" value="NZ_FXAW01000009.1"/>
</dbReference>
<evidence type="ECO:0000313" key="10">
    <source>
        <dbReference type="EMBL" id="SMG50368.1"/>
    </source>
</evidence>
<comment type="similarity">
    <text evidence="7">Belongs to the TonB-dependent receptor family.</text>
</comment>
<dbReference type="FunFam" id="2.60.40.1120:FF:000003">
    <property type="entry name" value="Outer membrane protein Omp121"/>
    <property type="match status" value="1"/>
</dbReference>
<evidence type="ECO:0000256" key="4">
    <source>
        <dbReference type="ARBA" id="ARBA00022692"/>
    </source>
</evidence>
<evidence type="ECO:0000256" key="1">
    <source>
        <dbReference type="ARBA" id="ARBA00004571"/>
    </source>
</evidence>
<evidence type="ECO:0000256" key="6">
    <source>
        <dbReference type="ARBA" id="ARBA00023237"/>
    </source>
</evidence>
<dbReference type="SUPFAM" id="SSF56935">
    <property type="entry name" value="Porins"/>
    <property type="match status" value="1"/>
</dbReference>
<dbReference type="EMBL" id="FXAW01000009">
    <property type="protein sequence ID" value="SMG50368.1"/>
    <property type="molecule type" value="Genomic_DNA"/>
</dbReference>
<evidence type="ECO:0000256" key="7">
    <source>
        <dbReference type="PROSITE-ProRule" id="PRU01360"/>
    </source>
</evidence>
<name>A0A1X7L964_9BACT</name>
<evidence type="ECO:0000256" key="2">
    <source>
        <dbReference type="ARBA" id="ARBA00022448"/>
    </source>
</evidence>
<keyword evidence="4 7" id="KW-0812">Transmembrane</keyword>
<dbReference type="Gene3D" id="2.40.170.20">
    <property type="entry name" value="TonB-dependent receptor, beta-barrel domain"/>
    <property type="match status" value="1"/>
</dbReference>
<protein>
    <submittedName>
        <fullName evidence="10">TonB-linked outer membrane protein, SusC/RagA family</fullName>
    </submittedName>
</protein>
<dbReference type="NCBIfam" id="TIGR04057">
    <property type="entry name" value="SusC_RagA_signa"/>
    <property type="match status" value="1"/>
</dbReference>
<dbReference type="InterPro" id="IPR037066">
    <property type="entry name" value="Plug_dom_sf"/>
</dbReference>
<evidence type="ECO:0000256" key="5">
    <source>
        <dbReference type="ARBA" id="ARBA00023136"/>
    </source>
</evidence>
<keyword evidence="2 7" id="KW-0813">Transport</keyword>
<gene>
    <name evidence="10" type="ORF">SAMN05661096_03663</name>
</gene>
<sequence length="988" mass="108605">MNKKIQLFLLLFFLVSSAMAQVELKGTVTDVANQEPIPGVSIKIVGTDRGTVTDLDGNYNLNIAENAILRFSFIGYKTQEVSVNGRTSINIQLEEDIEALEEVVVVGYGSIKKSDLTGSISSIKSDEMIKAPAADPMQSLQGKVAGLQVLNSSGQPGSESNVRLRGINTLNDNRVLYVVDGVIIEGGIGFLNSNDIESVEVLKDASSKAIYGTRGANGVILITTKTAKEGEGSISISSEYGLENIANKIGVMSGPEFANYINDVNPGTYNNIGVLPDTDWQDLVFQDWQPVQTYTISAKGATEKLSYYISGGYFGQEGIVPKSDFERFTFKLNTSYQVKPYLKLGTNLTGINLKATNPPGVVNTLIRAWPINAPYNSDGSFAEVQGSNPLAAIEYNNSSRNQIRALGNFYAEVNFLAGFEFRTSYQFDLNNDKNRSFTPEYFVAPLQQNEESNINVGFGESRNWIFENTLSYNKEFDRSTLNSVIGYTAQEINSEFVNGGRRNLIGIDPSLWYLNAGSEDLQTNSNGAATSALTSILFRTNYAYDGRYLATVTFRRDGSSRFGRNNRYANFPAVALGWNISNEDFYPSNFVVNQLKFRGSYGLNGNQNIPANDQFSRIGSGVNSVFGFDDALINGASFVGSPGNSDLRWETTAEYDLGIEFDVFESRLTGELDYYNRTTRDILVNLDLPGYAGAGAFVQKRFNAATVNNSGIEFALNWVDDIGEFTYGFGINGYTNKNEVQNLGEDIGASEQIIGGDLGNGQRVTYTEIGMPIGYFYGYKVAGIFQNSEQLNEFPKLSQQGIGDFIYEDVNGDGELNDQDKTFIGSWIPDFVYGFNFNIGYKGLNISADFAGQSGNSIYNGKQAIRFSTLNFEDRFIDRWTGEGTSNTDPRASLSGINYQPSDYFVEDASFLKLRTLTINYQIPQAFLDNIYLKSASVFFRGTNLFIWTDYSGYTPELGSGNSALGGVIDNGVYPTTRVLSAGLNVTF</sequence>
<dbReference type="GO" id="GO:0009279">
    <property type="term" value="C:cell outer membrane"/>
    <property type="evidence" value="ECO:0007669"/>
    <property type="project" value="UniProtKB-SubCell"/>
</dbReference>
<feature type="domain" description="TonB-dependent receptor plug" evidence="9">
    <location>
        <begin position="113"/>
        <end position="219"/>
    </location>
</feature>
<dbReference type="InterPro" id="IPR023996">
    <property type="entry name" value="TonB-dep_OMP_SusC/RagA"/>
</dbReference>
<keyword evidence="8" id="KW-0732">Signal</keyword>
<evidence type="ECO:0000259" key="9">
    <source>
        <dbReference type="Pfam" id="PF07715"/>
    </source>
</evidence>
<keyword evidence="3 7" id="KW-1134">Transmembrane beta strand</keyword>
<organism evidence="10 11">
    <name type="scientific">Marivirga sericea</name>
    <dbReference type="NCBI Taxonomy" id="1028"/>
    <lineage>
        <taxon>Bacteria</taxon>
        <taxon>Pseudomonadati</taxon>
        <taxon>Bacteroidota</taxon>
        <taxon>Cytophagia</taxon>
        <taxon>Cytophagales</taxon>
        <taxon>Marivirgaceae</taxon>
        <taxon>Marivirga</taxon>
    </lineage>
</organism>
<keyword evidence="6 7" id="KW-0998">Cell outer membrane</keyword>
<dbReference type="Pfam" id="PF07715">
    <property type="entry name" value="Plug"/>
    <property type="match status" value="1"/>
</dbReference>
<dbReference type="SUPFAM" id="SSF49464">
    <property type="entry name" value="Carboxypeptidase regulatory domain-like"/>
    <property type="match status" value="1"/>
</dbReference>
<dbReference type="AlphaFoldDB" id="A0A1X7L964"/>
<proteinExistence type="inferred from homology"/>
<keyword evidence="11" id="KW-1185">Reference proteome</keyword>
<dbReference type="InterPro" id="IPR012910">
    <property type="entry name" value="Plug_dom"/>
</dbReference>
<keyword evidence="5 7" id="KW-0472">Membrane</keyword>
<dbReference type="Pfam" id="PF13715">
    <property type="entry name" value="CarbopepD_reg_2"/>
    <property type="match status" value="1"/>
</dbReference>
<evidence type="ECO:0000256" key="8">
    <source>
        <dbReference type="SAM" id="SignalP"/>
    </source>
</evidence>
<dbReference type="OrthoDB" id="9768177at2"/>
<dbReference type="NCBIfam" id="TIGR04056">
    <property type="entry name" value="OMP_RagA_SusC"/>
    <property type="match status" value="1"/>
</dbReference>
<feature type="chain" id="PRO_5012372164" evidence="8">
    <location>
        <begin position="21"/>
        <end position="988"/>
    </location>
</feature>
<comment type="subcellular location">
    <subcellularLocation>
        <location evidence="1 7">Cell outer membrane</location>
        <topology evidence="1 7">Multi-pass membrane protein</topology>
    </subcellularLocation>
</comment>
<reference evidence="11" key="1">
    <citation type="submission" date="2017-04" db="EMBL/GenBank/DDBJ databases">
        <authorList>
            <person name="Varghese N."/>
            <person name="Submissions S."/>
        </authorList>
    </citation>
    <scope>NUCLEOTIDE SEQUENCE [LARGE SCALE GENOMIC DNA]</scope>
    <source>
        <strain evidence="11">DSM 4125</strain>
    </source>
</reference>
<accession>A0A1X7L964</accession>
<dbReference type="Proteomes" id="UP000193804">
    <property type="component" value="Unassembled WGS sequence"/>
</dbReference>
<dbReference type="InterPro" id="IPR036942">
    <property type="entry name" value="Beta-barrel_TonB_sf"/>
</dbReference>
<dbReference type="STRING" id="1028.SAMN05661096_03663"/>
<dbReference type="Gene3D" id="2.170.130.10">
    <property type="entry name" value="TonB-dependent receptor, plug domain"/>
    <property type="match status" value="1"/>
</dbReference>
<dbReference type="PROSITE" id="PS52016">
    <property type="entry name" value="TONB_DEPENDENT_REC_3"/>
    <property type="match status" value="1"/>
</dbReference>
<dbReference type="InterPro" id="IPR039426">
    <property type="entry name" value="TonB-dep_rcpt-like"/>
</dbReference>
<dbReference type="InterPro" id="IPR008969">
    <property type="entry name" value="CarboxyPept-like_regulatory"/>
</dbReference>
<feature type="signal peptide" evidence="8">
    <location>
        <begin position="1"/>
        <end position="20"/>
    </location>
</feature>
<dbReference type="Gene3D" id="2.60.40.1120">
    <property type="entry name" value="Carboxypeptidase-like, regulatory domain"/>
    <property type="match status" value="1"/>
</dbReference>
<dbReference type="InterPro" id="IPR023997">
    <property type="entry name" value="TonB-dep_OMP_SusC/RagA_CS"/>
</dbReference>